<feature type="signal peptide" evidence="1">
    <location>
        <begin position="1"/>
        <end position="31"/>
    </location>
</feature>
<keyword evidence="1" id="KW-0732">Signal</keyword>
<dbReference type="Proteomes" id="UP000319836">
    <property type="component" value="Unassembled WGS sequence"/>
</dbReference>
<comment type="caution">
    <text evidence="2">The sequence shown here is derived from an EMBL/GenBank/DDBJ whole genome shotgun (WGS) entry which is preliminary data.</text>
</comment>
<name>A0A538TZE4_UNCEI</name>
<dbReference type="EMBL" id="VBPA01000350">
    <property type="protein sequence ID" value="TMQ69026.1"/>
    <property type="molecule type" value="Genomic_DNA"/>
</dbReference>
<evidence type="ECO:0000256" key="1">
    <source>
        <dbReference type="SAM" id="SignalP"/>
    </source>
</evidence>
<gene>
    <name evidence="2" type="ORF">E6K80_13095</name>
</gene>
<accession>A0A538TZE4</accession>
<dbReference type="AlphaFoldDB" id="A0A538TZE4"/>
<evidence type="ECO:0000313" key="3">
    <source>
        <dbReference type="Proteomes" id="UP000319836"/>
    </source>
</evidence>
<sequence length="824" mass="83651">MRSSSWSSAAGTLAPFAALLLLLAIPAPANALSFTWKSAVNGSADDPTKWNFNGIPGASDDVGFNVTGSPYTVTFPSTVPQTLHHYYSAGTVTITMSSPHTTSGFLVGNSAGTIAVTMNQGSLNTGYLHLGQAGSATTLTLTNSGAFPPLTSYVHSTSTPNTFDGGGDVIGLDGTSLFDVFGGSQFYSDKTATNYQNLVFGAHATAVNTTNVAGRNGSTGGVSGLHTTSGGWMYVGQFGSATLNAYNGGFVDADGDVIVGAYQGAHGTIVTGPVSIGLGSSTFTARHNLLVGDNPYSGFQPSGSGTLQVSNRSWVNVLGTLAVGDPDGDGGSVLRVLQGGTVYAMGGLHVWAGPGSGSMDLQGGITHVRGGDFSWPVNKALFVNSQVGTPELWIAGGMTNTGPNLVSSTTSALYVGRSGSGKLRVVGAGTSLPVTGTVTVADSSTGVGEIDVDSTATMAINGTLNVGMRGQGKFYVMNGAHASVSGGLTTGAAGTGTVWVMNPGSRLDAVNTVWVGNTGGIGALDDVVVDSSSTLAMTTTTINPPAVVIYTNGRLTAQNGGVVATGTIYNNGQLVERGGGQIRDSSEVVNFAGASIQGYGPIAGGSVINSGAIAPYGPNSPFAAISIPNGSFTQNSTGHFQTVLGSTGGRRCDTLAVGGPATLGGALDIYLDPSFVRTQGDTFTVLTCTSRTGTFSTATWNYNAFTGQAEIVYTPTGVKLVMGSSTTGVPLVADSRALRFAAFGPLSRPGLALDLPQASRVQIRLYDVRGREVAALFDGSMDPGRHEVALPTGGELSSGAYFAKAVVRAGDRTVERTARVFLVH</sequence>
<proteinExistence type="predicted"/>
<reference evidence="2 3" key="1">
    <citation type="journal article" date="2019" name="Nat. Microbiol.">
        <title>Mediterranean grassland soil C-N compound turnover is dependent on rainfall and depth, and is mediated by genomically divergent microorganisms.</title>
        <authorList>
            <person name="Diamond S."/>
            <person name="Andeer P.F."/>
            <person name="Li Z."/>
            <person name="Crits-Christoph A."/>
            <person name="Burstein D."/>
            <person name="Anantharaman K."/>
            <person name="Lane K.R."/>
            <person name="Thomas B.C."/>
            <person name="Pan C."/>
            <person name="Northen T.R."/>
            <person name="Banfield J.F."/>
        </authorList>
    </citation>
    <scope>NUCLEOTIDE SEQUENCE [LARGE SCALE GENOMIC DNA]</scope>
    <source>
        <strain evidence="2">WS_10</strain>
    </source>
</reference>
<feature type="chain" id="PRO_5022026860" description="T9SS type A sorting domain-containing protein" evidence="1">
    <location>
        <begin position="32"/>
        <end position="824"/>
    </location>
</feature>
<evidence type="ECO:0000313" key="2">
    <source>
        <dbReference type="EMBL" id="TMQ69026.1"/>
    </source>
</evidence>
<organism evidence="2 3">
    <name type="scientific">Eiseniibacteriota bacterium</name>
    <dbReference type="NCBI Taxonomy" id="2212470"/>
    <lineage>
        <taxon>Bacteria</taxon>
        <taxon>Candidatus Eiseniibacteriota</taxon>
    </lineage>
</organism>
<protein>
    <recommendedName>
        <fullName evidence="4">T9SS type A sorting domain-containing protein</fullName>
    </recommendedName>
</protein>
<evidence type="ECO:0008006" key="4">
    <source>
        <dbReference type="Google" id="ProtNLM"/>
    </source>
</evidence>